<feature type="domain" description="PAS" evidence="1">
    <location>
        <begin position="404"/>
        <end position="471"/>
    </location>
</feature>
<organism evidence="2 3">
    <name type="scientific">Gymnodinialimonas ceratoperidinii</name>
    <dbReference type="NCBI Taxonomy" id="2856823"/>
    <lineage>
        <taxon>Bacteria</taxon>
        <taxon>Pseudomonadati</taxon>
        <taxon>Pseudomonadota</taxon>
        <taxon>Alphaproteobacteria</taxon>
        <taxon>Rhodobacterales</taxon>
        <taxon>Paracoccaceae</taxon>
        <taxon>Gymnodinialimonas</taxon>
    </lineage>
</organism>
<dbReference type="SMART" id="SM00091">
    <property type="entry name" value="PAS"/>
    <property type="match status" value="3"/>
</dbReference>
<evidence type="ECO:0000313" key="2">
    <source>
        <dbReference type="EMBL" id="QXT40167.1"/>
    </source>
</evidence>
<dbReference type="RefSeq" id="WP_219003261.1">
    <property type="nucleotide sequence ID" value="NZ_CP079194.1"/>
</dbReference>
<name>A0A8F6TWD7_9RHOB</name>
<dbReference type="AlphaFoldDB" id="A0A8F6TWD7"/>
<evidence type="ECO:0000259" key="1">
    <source>
        <dbReference type="SMART" id="SM00091"/>
    </source>
</evidence>
<feature type="domain" description="PAS" evidence="1">
    <location>
        <begin position="161"/>
        <end position="228"/>
    </location>
</feature>
<sequence length="549" mass="60842">MDNAATLIFIGITLATAAMGVVLTTRLLAGRLIARSGGAPPRGSGNSDVLRRYRFREGYLLSDVDRDDAFLDHDIDRTMAFKRLVSSLVPISPDLKPHLTALQDRGDAFVIEGRIGSDPVLIGGRLEEDDVLSLSVGPADKREGRQTVEAATLSALQAELSDLRAALDTGVVPMWREDRDARVIWANASYFDLLERQQGGDAPCWPLPRVFASALEEAPTEGTIRRCSIAFPDRDEPTWYEVSRDELPGGSALFTAQPADRLVRAETNLRHFLQTTTKTFAALPVGLAVFDRKRQLVTFNPALVALTQVGAEFLSARPDLRSFLDQLREMKRMPEPRDYRSWRDEIAQLEEGAENGTYRQLWELPEGKTFRVMGRPHPDGAIAFMFEDISAEVSLTRQFRADLDMFQAVLDAIPAAIAVFQADGAMVGANEGYGRLWGQDPQDLAQMPHLNQTCQDWAKGCKPSPVWGEIRQFVGHEIERAPWVEEIETLNGMRLAVRMAPTRGRATVIQFHPLDINVADPLAELGVPPATPLLDAARAQVPEDTQRRA</sequence>
<dbReference type="Pfam" id="PF12860">
    <property type="entry name" value="PAS_7"/>
    <property type="match status" value="1"/>
</dbReference>
<dbReference type="KEGG" id="gce:KYE46_02610"/>
<protein>
    <submittedName>
        <fullName evidence="2">PAS-domain containing protein</fullName>
    </submittedName>
</protein>
<dbReference type="EMBL" id="CP079194">
    <property type="protein sequence ID" value="QXT40167.1"/>
    <property type="molecule type" value="Genomic_DNA"/>
</dbReference>
<accession>A0A8F6TWD7</accession>
<dbReference type="Proteomes" id="UP000825009">
    <property type="component" value="Chromosome"/>
</dbReference>
<reference evidence="2 3" key="1">
    <citation type="submission" date="2021-07" db="EMBL/GenBank/DDBJ databases">
        <title>A novel Jannaschia species isolated from marine dinoflagellate Ceratoperidinium margalefii.</title>
        <authorList>
            <person name="Jiang Y."/>
            <person name="Li Z."/>
        </authorList>
    </citation>
    <scope>NUCLEOTIDE SEQUENCE [LARGE SCALE GENOMIC DNA]</scope>
    <source>
        <strain evidence="2 3">J12C1-MA-4</strain>
    </source>
</reference>
<feature type="domain" description="PAS" evidence="1">
    <location>
        <begin position="274"/>
        <end position="341"/>
    </location>
</feature>
<dbReference type="InterPro" id="IPR000014">
    <property type="entry name" value="PAS"/>
</dbReference>
<proteinExistence type="predicted"/>
<keyword evidence="3" id="KW-1185">Reference proteome</keyword>
<evidence type="ECO:0000313" key="3">
    <source>
        <dbReference type="Proteomes" id="UP000825009"/>
    </source>
</evidence>
<gene>
    <name evidence="2" type="ORF">KYE46_02610</name>
</gene>